<organism evidence="2 3">
    <name type="scientific">Legionella bononiensis</name>
    <dbReference type="NCBI Taxonomy" id="2793102"/>
    <lineage>
        <taxon>Bacteria</taxon>
        <taxon>Pseudomonadati</taxon>
        <taxon>Pseudomonadota</taxon>
        <taxon>Gammaproteobacteria</taxon>
        <taxon>Legionellales</taxon>
        <taxon>Legionellaceae</taxon>
        <taxon>Legionella</taxon>
    </lineage>
</organism>
<feature type="chain" id="PRO_5046308733" evidence="1">
    <location>
        <begin position="20"/>
        <end position="133"/>
    </location>
</feature>
<dbReference type="RefSeq" id="WP_203109107.1">
    <property type="nucleotide sequence ID" value="NZ_JADOBG010000010.1"/>
</dbReference>
<evidence type="ECO:0000313" key="2">
    <source>
        <dbReference type="EMBL" id="MBL7527538.1"/>
    </source>
</evidence>
<feature type="signal peptide" evidence="1">
    <location>
        <begin position="1"/>
        <end position="19"/>
    </location>
</feature>
<proteinExistence type="predicted"/>
<keyword evidence="1" id="KW-0732">Signal</keyword>
<gene>
    <name evidence="2" type="ORF">I5282_13285</name>
</gene>
<evidence type="ECO:0000256" key="1">
    <source>
        <dbReference type="SAM" id="SignalP"/>
    </source>
</evidence>
<name>A0ABS1WDV5_9GAMM</name>
<protein>
    <submittedName>
        <fullName evidence="2">Uncharacterized protein</fullName>
    </submittedName>
</protein>
<evidence type="ECO:0000313" key="3">
    <source>
        <dbReference type="Proteomes" id="UP000809910"/>
    </source>
</evidence>
<keyword evidence="3" id="KW-1185">Reference proteome</keyword>
<reference evidence="2 3" key="1">
    <citation type="submission" date="2020-12" db="EMBL/GenBank/DDBJ databases">
        <title>WGS of Legionella: environmental sample.</title>
        <authorList>
            <person name="Cristino S."/>
            <person name="Girolamini L."/>
            <person name="Salaris S."/>
            <person name="Pascale M.R."/>
            <person name="Mazzotta M."/>
            <person name="Orsini M."/>
            <person name="Grottola A."/>
        </authorList>
    </citation>
    <scope>NUCLEOTIDE SEQUENCE [LARGE SCALE GENOMIC DNA]</scope>
    <source>
        <strain evidence="2 3">30cs62</strain>
    </source>
</reference>
<accession>A0ABS1WDV5</accession>
<dbReference type="EMBL" id="JADWVN010000026">
    <property type="protein sequence ID" value="MBL7527538.1"/>
    <property type="molecule type" value="Genomic_DNA"/>
</dbReference>
<dbReference type="Proteomes" id="UP000809910">
    <property type="component" value="Unassembled WGS sequence"/>
</dbReference>
<sequence length="133" mass="14907">MKKLFILLCFSFMTSFVFANSIVIDNKTDYPTNDKFGKIAVEWAASAKAIQKANKNILNGKSINPNSLTMLTQNGRVELSSPNNAKYFRLVVWSNDKQEPALLTNWVYISPNKTYVVNQKQLVPKVLLSGTGC</sequence>
<comment type="caution">
    <text evidence="2">The sequence shown here is derived from an EMBL/GenBank/DDBJ whole genome shotgun (WGS) entry which is preliminary data.</text>
</comment>